<dbReference type="EMBL" id="FNJI01000005">
    <property type="protein sequence ID" value="SDO75012.1"/>
    <property type="molecule type" value="Genomic_DNA"/>
</dbReference>
<dbReference type="Proteomes" id="UP000199073">
    <property type="component" value="Unassembled WGS sequence"/>
</dbReference>
<protein>
    <submittedName>
        <fullName evidence="1">Uncharacterized conserved protein YecE, DUF72 family</fullName>
    </submittedName>
</protein>
<dbReference type="InterPro" id="IPR036520">
    <property type="entry name" value="UPF0759_sf"/>
</dbReference>
<dbReference type="Pfam" id="PF01904">
    <property type="entry name" value="DUF72"/>
    <property type="match status" value="1"/>
</dbReference>
<dbReference type="Gene3D" id="3.20.20.410">
    <property type="entry name" value="Protein of unknown function UPF0759"/>
    <property type="match status" value="1"/>
</dbReference>
<evidence type="ECO:0000313" key="2">
    <source>
        <dbReference type="Proteomes" id="UP000199073"/>
    </source>
</evidence>
<proteinExistence type="predicted"/>
<name>A0A1H0M3F9_9BACT</name>
<reference evidence="1 2" key="1">
    <citation type="submission" date="2016-10" db="EMBL/GenBank/DDBJ databases">
        <authorList>
            <person name="de Groot N.N."/>
        </authorList>
    </citation>
    <scope>NUCLEOTIDE SEQUENCE [LARGE SCALE GENOMIC DNA]</scope>
    <source>
        <strain evidence="1 2">DSM 12130</strain>
    </source>
</reference>
<sequence>MSTARTDSPGRVDLAMSPLSGGKTEICSVYVGTCGYSYTEWVDSGFYPPGTRSNEMVGLYGRCFSVVELNYTWYQMARADILERMVAGSPSHLLFCAKLTRTMTHERDDNWRHQLVQYRDGIAPLVKAGRLAAVLVQFPPGFERTIANRTYLAALLDGLHGLPVAVEFRHVSWLADSVFSELGRRRVTLVAVDVPALAELFPSLDVVTNPQLFYVRFHGRNQEGWRSGNMQKKFAYDYCREELASWSAQYLVPMARRSGRGLVFFNNHVRARAPHNGMLLQRILQQHGHFTAAGKELPPGEGLYG</sequence>
<dbReference type="RefSeq" id="WP_245694994.1">
    <property type="nucleotide sequence ID" value="NZ_FNJI01000005.1"/>
</dbReference>
<dbReference type="PANTHER" id="PTHR30348:SF13">
    <property type="entry name" value="UPF0759 PROTEIN YUNF"/>
    <property type="match status" value="1"/>
</dbReference>
<keyword evidence="2" id="KW-1185">Reference proteome</keyword>
<dbReference type="STRING" id="91360.SAMN05660330_00969"/>
<dbReference type="SUPFAM" id="SSF117396">
    <property type="entry name" value="TM1631-like"/>
    <property type="match status" value="1"/>
</dbReference>
<organism evidence="1 2">
    <name type="scientific">Desulforhopalus singaporensis</name>
    <dbReference type="NCBI Taxonomy" id="91360"/>
    <lineage>
        <taxon>Bacteria</taxon>
        <taxon>Pseudomonadati</taxon>
        <taxon>Thermodesulfobacteriota</taxon>
        <taxon>Desulfobulbia</taxon>
        <taxon>Desulfobulbales</taxon>
        <taxon>Desulfocapsaceae</taxon>
        <taxon>Desulforhopalus</taxon>
    </lineage>
</organism>
<dbReference type="AlphaFoldDB" id="A0A1H0M3F9"/>
<accession>A0A1H0M3F9</accession>
<gene>
    <name evidence="1" type="ORF">SAMN05660330_00969</name>
</gene>
<evidence type="ECO:0000313" key="1">
    <source>
        <dbReference type="EMBL" id="SDO75012.1"/>
    </source>
</evidence>
<dbReference type="InterPro" id="IPR002763">
    <property type="entry name" value="DUF72"/>
</dbReference>
<dbReference type="PANTHER" id="PTHR30348">
    <property type="entry name" value="UNCHARACTERIZED PROTEIN YECE"/>
    <property type="match status" value="1"/>
</dbReference>